<evidence type="ECO:0000313" key="1">
    <source>
        <dbReference type="EMBL" id="KAJ7641337.1"/>
    </source>
</evidence>
<protein>
    <recommendedName>
        <fullName evidence="3">F-box domain-containing protein</fullName>
    </recommendedName>
</protein>
<reference evidence="1" key="1">
    <citation type="submission" date="2023-03" db="EMBL/GenBank/DDBJ databases">
        <title>Massive genome expansion in bonnet fungi (Mycena s.s.) driven by repeated elements and novel gene families across ecological guilds.</title>
        <authorList>
            <consortium name="Lawrence Berkeley National Laboratory"/>
            <person name="Harder C.B."/>
            <person name="Miyauchi S."/>
            <person name="Viragh M."/>
            <person name="Kuo A."/>
            <person name="Thoen E."/>
            <person name="Andreopoulos B."/>
            <person name="Lu D."/>
            <person name="Skrede I."/>
            <person name="Drula E."/>
            <person name="Henrissat B."/>
            <person name="Morin E."/>
            <person name="Kohler A."/>
            <person name="Barry K."/>
            <person name="LaButti K."/>
            <person name="Morin E."/>
            <person name="Salamov A."/>
            <person name="Lipzen A."/>
            <person name="Mereny Z."/>
            <person name="Hegedus B."/>
            <person name="Baldrian P."/>
            <person name="Stursova M."/>
            <person name="Weitz H."/>
            <person name="Taylor A."/>
            <person name="Grigoriev I.V."/>
            <person name="Nagy L.G."/>
            <person name="Martin F."/>
            <person name="Kauserud H."/>
        </authorList>
    </citation>
    <scope>NUCLEOTIDE SEQUENCE</scope>
    <source>
        <strain evidence="1">9284</strain>
    </source>
</reference>
<name>A0AAD7C9E4_9AGAR</name>
<dbReference type="Gene3D" id="3.80.10.10">
    <property type="entry name" value="Ribonuclease Inhibitor"/>
    <property type="match status" value="1"/>
</dbReference>
<comment type="caution">
    <text evidence="1">The sequence shown here is derived from an EMBL/GenBank/DDBJ whole genome shotgun (WGS) entry which is preliminary data.</text>
</comment>
<dbReference type="SUPFAM" id="SSF52047">
    <property type="entry name" value="RNI-like"/>
    <property type="match status" value="1"/>
</dbReference>
<organism evidence="1 2">
    <name type="scientific">Roridomyces roridus</name>
    <dbReference type="NCBI Taxonomy" id="1738132"/>
    <lineage>
        <taxon>Eukaryota</taxon>
        <taxon>Fungi</taxon>
        <taxon>Dikarya</taxon>
        <taxon>Basidiomycota</taxon>
        <taxon>Agaricomycotina</taxon>
        <taxon>Agaricomycetes</taxon>
        <taxon>Agaricomycetidae</taxon>
        <taxon>Agaricales</taxon>
        <taxon>Marasmiineae</taxon>
        <taxon>Mycenaceae</taxon>
        <taxon>Roridomyces</taxon>
    </lineage>
</organism>
<dbReference type="InterPro" id="IPR032675">
    <property type="entry name" value="LRR_dom_sf"/>
</dbReference>
<gene>
    <name evidence="1" type="ORF">FB45DRAFT_355413</name>
</gene>
<dbReference type="EMBL" id="JARKIF010000004">
    <property type="protein sequence ID" value="KAJ7641337.1"/>
    <property type="molecule type" value="Genomic_DNA"/>
</dbReference>
<dbReference type="AlphaFoldDB" id="A0AAD7C9E4"/>
<evidence type="ECO:0008006" key="3">
    <source>
        <dbReference type="Google" id="ProtNLM"/>
    </source>
</evidence>
<sequence length="384" mass="44068">MARLPLEVSSEIFVQCLPEYPRPQTHTITRLVPPLLFLRICFTWNQIALSTPTLWSKMVLESPYDSKLEALAERWLQRARSRPLHISFWRSNVDTRIGSLIWGYRSQLKCLKLNVYNDMYDELDEEDEYAEFRLLFGIAQPEPLPFLRTLDLSGLNSGTLSPLPIIQLLRIAPNLSQLSFCNLALAVDAFDEQLALPNLRRLAFVREDPELDEANYELLDFISAPGLEQFTLDLDFGDEDDIISFLQRSSPPLLALEISGTENLYSFDILLSLVPSLTRLRIKYPDSLAQDLFSALAQTPISVLPNLRDLELESAHDSDVLWDIVVRALRNRREQIKRFRLSDSWLEIPPHVLATLRDLVAEGMEMWIQKTSGLERNINMVGTV</sequence>
<evidence type="ECO:0000313" key="2">
    <source>
        <dbReference type="Proteomes" id="UP001221142"/>
    </source>
</evidence>
<keyword evidence="2" id="KW-1185">Reference proteome</keyword>
<proteinExistence type="predicted"/>
<dbReference type="Proteomes" id="UP001221142">
    <property type="component" value="Unassembled WGS sequence"/>
</dbReference>
<accession>A0AAD7C9E4</accession>